<dbReference type="Pfam" id="PF10698">
    <property type="entry name" value="DUF2505"/>
    <property type="match status" value="1"/>
</dbReference>
<gene>
    <name evidence="1" type="ORF">FB459_2983</name>
</gene>
<accession>A0A542EJD2</accession>
<dbReference type="RefSeq" id="WP_141929003.1">
    <property type="nucleotide sequence ID" value="NZ_BAABCI010000013.1"/>
</dbReference>
<proteinExistence type="predicted"/>
<evidence type="ECO:0000313" key="1">
    <source>
        <dbReference type="EMBL" id="TQJ15429.1"/>
    </source>
</evidence>
<dbReference type="InterPro" id="IPR023393">
    <property type="entry name" value="START-like_dom_sf"/>
</dbReference>
<dbReference type="OrthoDB" id="3266819at2"/>
<evidence type="ECO:0000313" key="2">
    <source>
        <dbReference type="Proteomes" id="UP000320806"/>
    </source>
</evidence>
<sequence>MKIKRSWTYPAPVADVYAMVTDEAYQRRKSEATSTDGGTVELAQTADGGHLITVARVLPTDAFPENIRAMVGNTITVVETQTWGLAGDDGSRVADLAVDVKGTPASMKGTVTLTPVSDTQTRLDVDGDLKGGIPIIGGKIEKAAAPSFIHALEQEERIGTEYLAGN</sequence>
<dbReference type="SUPFAM" id="SSF55961">
    <property type="entry name" value="Bet v1-like"/>
    <property type="match status" value="1"/>
</dbReference>
<keyword evidence="2" id="KW-1185">Reference proteome</keyword>
<dbReference type="EMBL" id="VFMO01000001">
    <property type="protein sequence ID" value="TQJ15429.1"/>
    <property type="molecule type" value="Genomic_DNA"/>
</dbReference>
<dbReference type="Gene3D" id="3.30.530.20">
    <property type="match status" value="1"/>
</dbReference>
<dbReference type="Proteomes" id="UP000320806">
    <property type="component" value="Unassembled WGS sequence"/>
</dbReference>
<name>A0A542EJD2_9MICO</name>
<protein>
    <submittedName>
        <fullName evidence="1">Uncharacterized protein DUF2505</fullName>
    </submittedName>
</protein>
<comment type="caution">
    <text evidence="1">The sequence shown here is derived from an EMBL/GenBank/DDBJ whole genome shotgun (WGS) entry which is preliminary data.</text>
</comment>
<dbReference type="InterPro" id="IPR019639">
    <property type="entry name" value="DUF2505"/>
</dbReference>
<organism evidence="1 2">
    <name type="scientific">Yimella lutea</name>
    <dbReference type="NCBI Taxonomy" id="587872"/>
    <lineage>
        <taxon>Bacteria</taxon>
        <taxon>Bacillati</taxon>
        <taxon>Actinomycetota</taxon>
        <taxon>Actinomycetes</taxon>
        <taxon>Micrococcales</taxon>
        <taxon>Dermacoccaceae</taxon>
        <taxon>Yimella</taxon>
    </lineage>
</organism>
<reference evidence="1 2" key="1">
    <citation type="submission" date="2019-06" db="EMBL/GenBank/DDBJ databases">
        <title>Sequencing the genomes of 1000 actinobacteria strains.</title>
        <authorList>
            <person name="Klenk H.-P."/>
        </authorList>
    </citation>
    <scope>NUCLEOTIDE SEQUENCE [LARGE SCALE GENOMIC DNA]</scope>
    <source>
        <strain evidence="1 2">DSM 19828</strain>
    </source>
</reference>
<dbReference type="AlphaFoldDB" id="A0A542EJD2"/>